<dbReference type="Pfam" id="PF00561">
    <property type="entry name" value="Abhydrolase_1"/>
    <property type="match status" value="1"/>
</dbReference>
<evidence type="ECO:0000256" key="3">
    <source>
        <dbReference type="ARBA" id="ARBA00022679"/>
    </source>
</evidence>
<dbReference type="PANTHER" id="PTHR36837:SF2">
    <property type="entry name" value="POLY(3-HYDROXYALKANOATE) POLYMERASE SUBUNIT PHAC"/>
    <property type="match status" value="1"/>
</dbReference>
<dbReference type="GO" id="GO:0042619">
    <property type="term" value="P:poly-hydroxybutyrate biosynthetic process"/>
    <property type="evidence" value="ECO:0007669"/>
    <property type="project" value="UniProtKB-KW"/>
</dbReference>
<keyword evidence="5" id="KW-0012">Acyltransferase</keyword>
<dbReference type="Proteomes" id="UP000199126">
    <property type="component" value="Unassembled WGS sequence"/>
</dbReference>
<keyword evidence="3" id="KW-0808">Transferase</keyword>
<dbReference type="PANTHER" id="PTHR36837">
    <property type="entry name" value="POLY(3-HYDROXYALKANOATE) POLYMERASE SUBUNIT PHAC"/>
    <property type="match status" value="1"/>
</dbReference>
<evidence type="ECO:0000313" key="9">
    <source>
        <dbReference type="Proteomes" id="UP000199126"/>
    </source>
</evidence>
<name>A0A1H8UZB9_9EURY</name>
<dbReference type="OrthoDB" id="202878at2157"/>
<dbReference type="InterPro" id="IPR029058">
    <property type="entry name" value="AB_hydrolase_fold"/>
</dbReference>
<proteinExistence type="predicted"/>
<dbReference type="GO" id="GO:0016746">
    <property type="term" value="F:acyltransferase activity"/>
    <property type="evidence" value="ECO:0007669"/>
    <property type="project" value="UniProtKB-KW"/>
</dbReference>
<organism evidence="8 9">
    <name type="scientific">Halogranum amylolyticum</name>
    <dbReference type="NCBI Taxonomy" id="660520"/>
    <lineage>
        <taxon>Archaea</taxon>
        <taxon>Methanobacteriati</taxon>
        <taxon>Methanobacteriota</taxon>
        <taxon>Stenosarchaea group</taxon>
        <taxon>Halobacteria</taxon>
        <taxon>Halobacteriales</taxon>
        <taxon>Haloferacaceae</taxon>
    </lineage>
</organism>
<evidence type="ECO:0000313" key="8">
    <source>
        <dbReference type="EMBL" id="SEP08499.1"/>
    </source>
</evidence>
<comment type="pathway">
    <text evidence="1">Biopolymer metabolism; poly-(R)-3-hydroxybutanoate biosynthesis.</text>
</comment>
<evidence type="ECO:0000256" key="6">
    <source>
        <dbReference type="ARBA" id="ARBA00033356"/>
    </source>
</evidence>
<evidence type="ECO:0000259" key="7">
    <source>
        <dbReference type="Pfam" id="PF00561"/>
    </source>
</evidence>
<evidence type="ECO:0000256" key="1">
    <source>
        <dbReference type="ARBA" id="ARBA00004683"/>
    </source>
</evidence>
<dbReference type="UniPathway" id="UPA00917"/>
<accession>A0A1H8UZB9</accession>
<protein>
    <recommendedName>
        <fullName evidence="2">Poly(3-hydroxyalkanoate) polymerase subunit PhaC</fullName>
    </recommendedName>
    <alternativeName>
        <fullName evidence="6">PHB synthase subunit PhaC</fullName>
    </alternativeName>
</protein>
<dbReference type="InterPro" id="IPR051321">
    <property type="entry name" value="PHA/PHB_synthase"/>
</dbReference>
<keyword evidence="4" id="KW-0583">PHB biosynthesis</keyword>
<keyword evidence="9" id="KW-1185">Reference proteome</keyword>
<dbReference type="AlphaFoldDB" id="A0A1H8UZB9"/>
<dbReference type="InterPro" id="IPR000073">
    <property type="entry name" value="AB_hydrolase_1"/>
</dbReference>
<dbReference type="NCBIfam" id="TIGR01836">
    <property type="entry name" value="PHA_synth_III_C"/>
    <property type="match status" value="1"/>
</dbReference>
<gene>
    <name evidence="8" type="ORF">SAMN04487948_11384</name>
</gene>
<evidence type="ECO:0000256" key="5">
    <source>
        <dbReference type="ARBA" id="ARBA00023315"/>
    </source>
</evidence>
<sequence length="363" mass="41761">MSSFPDPFTATIDLQRQIVEEMLDFDTKAEEWPERLQEIDHADVGQTPHDVVYEENKLELLHYEPLVEEDERHDVPLLFVYALINRPYILDLQPNKSVVRRFLEHGFDVYLIDWNEPSTLDRRLSLDHYVNVYIDNCVNVVRERSGQEAINLFGYCMGGTMSTMYAALHREKVRNLVLLATGLQFDGHAGVLEQWADGYDPEAVTDTFGNVPAEFLAAGFADMNPVNNYVTKYVQLYRKLDDEAFVENFGRMERWLREGVDVAGEAYVQFLEDLYQNNELYENEFTLDGTHVDIQNIDMPVLQVVGEFDNLIPPAASKPFNDVIPSDDNEIMEFPSGHIGLAVSGKSHADLWPRVCEWLEQRS</sequence>
<evidence type="ECO:0000256" key="2">
    <source>
        <dbReference type="ARBA" id="ARBA00019065"/>
    </source>
</evidence>
<dbReference type="SUPFAM" id="SSF53474">
    <property type="entry name" value="alpha/beta-Hydrolases"/>
    <property type="match status" value="1"/>
</dbReference>
<dbReference type="InterPro" id="IPR010125">
    <property type="entry name" value="PHA_synth_III_C"/>
</dbReference>
<dbReference type="EMBL" id="FODV01000013">
    <property type="protein sequence ID" value="SEP08499.1"/>
    <property type="molecule type" value="Genomic_DNA"/>
</dbReference>
<reference evidence="9" key="1">
    <citation type="submission" date="2016-10" db="EMBL/GenBank/DDBJ databases">
        <authorList>
            <person name="Varghese N."/>
            <person name="Submissions S."/>
        </authorList>
    </citation>
    <scope>NUCLEOTIDE SEQUENCE [LARGE SCALE GENOMIC DNA]</scope>
    <source>
        <strain evidence="9">CGMCC 1.10121</strain>
    </source>
</reference>
<feature type="domain" description="AB hydrolase-1" evidence="7">
    <location>
        <begin position="76"/>
        <end position="341"/>
    </location>
</feature>
<dbReference type="Gene3D" id="3.40.50.1820">
    <property type="entry name" value="alpha/beta hydrolase"/>
    <property type="match status" value="1"/>
</dbReference>
<evidence type="ECO:0000256" key="4">
    <source>
        <dbReference type="ARBA" id="ARBA00022752"/>
    </source>
</evidence>